<feature type="region of interest" description="Disordered" evidence="8">
    <location>
        <begin position="65"/>
        <end position="98"/>
    </location>
</feature>
<dbReference type="RefSeq" id="WP_078936948.1">
    <property type="nucleotide sequence ID" value="NZ_JAVRFJ010000021.1"/>
</dbReference>
<dbReference type="CDD" id="cd14014">
    <property type="entry name" value="STKc_PknB_like"/>
    <property type="match status" value="1"/>
</dbReference>
<dbReference type="InterPro" id="IPR017441">
    <property type="entry name" value="Protein_kinase_ATP_BS"/>
</dbReference>
<dbReference type="PROSITE" id="PS50011">
    <property type="entry name" value="PROTEIN_KINASE_DOM"/>
    <property type="match status" value="1"/>
</dbReference>
<gene>
    <name evidence="10" type="ORF">RM704_23890</name>
</gene>
<protein>
    <recommendedName>
        <fullName evidence="1">non-specific serine/threonine protein kinase</fullName>
        <ecNumber evidence="1">2.7.11.1</ecNumber>
    </recommendedName>
</protein>
<dbReference type="InterPro" id="IPR008271">
    <property type="entry name" value="Ser/Thr_kinase_AS"/>
</dbReference>
<keyword evidence="6 7" id="KW-0067">ATP-binding</keyword>
<evidence type="ECO:0000256" key="8">
    <source>
        <dbReference type="SAM" id="MobiDB-lite"/>
    </source>
</evidence>
<dbReference type="PANTHER" id="PTHR43289">
    <property type="entry name" value="MITOGEN-ACTIVATED PROTEIN KINASE KINASE KINASE 20-RELATED"/>
    <property type="match status" value="1"/>
</dbReference>
<evidence type="ECO:0000256" key="2">
    <source>
        <dbReference type="ARBA" id="ARBA00022527"/>
    </source>
</evidence>
<organism evidence="10 11">
    <name type="scientific">Streptomyces gottesmaniae</name>
    <dbReference type="NCBI Taxonomy" id="3075518"/>
    <lineage>
        <taxon>Bacteria</taxon>
        <taxon>Bacillati</taxon>
        <taxon>Actinomycetota</taxon>
        <taxon>Actinomycetes</taxon>
        <taxon>Kitasatosporales</taxon>
        <taxon>Streptomycetaceae</taxon>
        <taxon>Streptomyces</taxon>
    </lineage>
</organism>
<dbReference type="SUPFAM" id="SSF56112">
    <property type="entry name" value="Protein kinase-like (PK-like)"/>
    <property type="match status" value="1"/>
</dbReference>
<keyword evidence="3 10" id="KW-0808">Transferase</keyword>
<proteinExistence type="predicted"/>
<feature type="region of interest" description="Disordered" evidence="8">
    <location>
        <begin position="315"/>
        <end position="397"/>
    </location>
</feature>
<dbReference type="PROSITE" id="PS00108">
    <property type="entry name" value="PROTEIN_KINASE_ST"/>
    <property type="match status" value="1"/>
</dbReference>
<dbReference type="InterPro" id="IPR000719">
    <property type="entry name" value="Prot_kinase_dom"/>
</dbReference>
<feature type="compositionally biased region" description="Basic and acidic residues" evidence="8">
    <location>
        <begin position="1"/>
        <end position="12"/>
    </location>
</feature>
<keyword evidence="11" id="KW-1185">Reference proteome</keyword>
<evidence type="ECO:0000256" key="6">
    <source>
        <dbReference type="ARBA" id="ARBA00022840"/>
    </source>
</evidence>
<feature type="domain" description="Protein kinase" evidence="9">
    <location>
        <begin position="35"/>
        <end position="311"/>
    </location>
</feature>
<feature type="binding site" evidence="7">
    <location>
        <position position="64"/>
    </location>
    <ligand>
        <name>ATP</name>
        <dbReference type="ChEBI" id="CHEBI:30616"/>
    </ligand>
</feature>
<sequence length="609" mass="64535">MSDEGEHPRDELPSGVRTYRATGRPATGRLVGGRYRLAERVGSGGMGTVWRAVDELVDREVAVKQPRLPGDPHALNSPDGPDSADDPDGGPDGPEHDARRRAANRLYREARAAARVDHPSAVTIHDVVVEDGAPWIVMELVRGESLHEVLKRGALTPVESARIGLAVVGALHAAHGVGIVHRDVKPANVLLGPHGQVVLTDFGIAHVQGEESLTVTGEFVGSLECVAPERMAGPGAAGPPSDLWSLGVLLYAAVEGWSPFRRTTLESTLAAILAAEPPEPERAGPLGPLLVRLLAKDPALRPDAEETARFLRDVAEDRTPETQTPSGLRELGEDAGTLRLGGKPHGAAVAESEPASVRDVGSGAVRRAEREAVRDEETHGAQETEVVRSGTVRPRGRARAGRLAVATAAGLLLAGGGAWAGVAFDTGDDVTEVAEPKVGWVDARVASPSPGATPGATSGTRWVAHREEAMDAVLTLPGPYERIRAEGGDGEQPRAVTYGGEKVVRVRLTQWDEAPASPMEQAKDSTDIVAGDVKSTANYTTTSFHDQEAVLADTTHYLDGTPTRVLELIVRTDDDRMYELRVDMPKGTADEKKGTAVFKGARERLEIGP</sequence>
<dbReference type="GO" id="GO:0004674">
    <property type="term" value="F:protein serine/threonine kinase activity"/>
    <property type="evidence" value="ECO:0007669"/>
    <property type="project" value="UniProtKB-EC"/>
</dbReference>
<evidence type="ECO:0000256" key="1">
    <source>
        <dbReference type="ARBA" id="ARBA00012513"/>
    </source>
</evidence>
<dbReference type="Pfam" id="PF00069">
    <property type="entry name" value="Pkinase"/>
    <property type="match status" value="1"/>
</dbReference>
<evidence type="ECO:0000256" key="7">
    <source>
        <dbReference type="PROSITE-ProRule" id="PRU10141"/>
    </source>
</evidence>
<dbReference type="EC" id="2.7.11.1" evidence="1"/>
<dbReference type="EMBL" id="JAVRFJ010000021">
    <property type="protein sequence ID" value="MDT0570471.1"/>
    <property type="molecule type" value="Genomic_DNA"/>
</dbReference>
<comment type="caution">
    <text evidence="10">The sequence shown here is derived from an EMBL/GenBank/DDBJ whole genome shotgun (WGS) entry which is preliminary data.</text>
</comment>
<dbReference type="InterPro" id="IPR011009">
    <property type="entry name" value="Kinase-like_dom_sf"/>
</dbReference>
<evidence type="ECO:0000259" key="9">
    <source>
        <dbReference type="PROSITE" id="PS50011"/>
    </source>
</evidence>
<evidence type="ECO:0000256" key="3">
    <source>
        <dbReference type="ARBA" id="ARBA00022679"/>
    </source>
</evidence>
<dbReference type="Gene3D" id="1.10.510.10">
    <property type="entry name" value="Transferase(Phosphotransferase) domain 1"/>
    <property type="match status" value="1"/>
</dbReference>
<feature type="region of interest" description="Disordered" evidence="8">
    <location>
        <begin position="1"/>
        <end position="29"/>
    </location>
</feature>
<evidence type="ECO:0000313" key="11">
    <source>
        <dbReference type="Proteomes" id="UP001180737"/>
    </source>
</evidence>
<accession>A0ABU2Z2N7</accession>
<dbReference type="Gene3D" id="3.30.200.20">
    <property type="entry name" value="Phosphorylase Kinase, domain 1"/>
    <property type="match status" value="2"/>
</dbReference>
<keyword evidence="4 7" id="KW-0547">Nucleotide-binding</keyword>
<dbReference type="PROSITE" id="PS00107">
    <property type="entry name" value="PROTEIN_KINASE_ATP"/>
    <property type="match status" value="1"/>
</dbReference>
<dbReference type="Proteomes" id="UP001180737">
    <property type="component" value="Unassembled WGS sequence"/>
</dbReference>
<keyword evidence="5 10" id="KW-0418">Kinase</keyword>
<reference evidence="10" key="1">
    <citation type="submission" date="2024-05" db="EMBL/GenBank/DDBJ databases">
        <title>30 novel species of actinomycetes from the DSMZ collection.</title>
        <authorList>
            <person name="Nouioui I."/>
        </authorList>
    </citation>
    <scope>NUCLEOTIDE SEQUENCE</scope>
    <source>
        <strain evidence="10">DSM 3412</strain>
    </source>
</reference>
<evidence type="ECO:0000256" key="4">
    <source>
        <dbReference type="ARBA" id="ARBA00022741"/>
    </source>
</evidence>
<evidence type="ECO:0000313" key="10">
    <source>
        <dbReference type="EMBL" id="MDT0570471.1"/>
    </source>
</evidence>
<feature type="compositionally biased region" description="Basic and acidic residues" evidence="8">
    <location>
        <begin position="366"/>
        <end position="386"/>
    </location>
</feature>
<dbReference type="PANTHER" id="PTHR43289:SF6">
    <property type="entry name" value="SERINE_THREONINE-PROTEIN KINASE NEKL-3"/>
    <property type="match status" value="1"/>
</dbReference>
<dbReference type="SMART" id="SM00220">
    <property type="entry name" value="S_TKc"/>
    <property type="match status" value="1"/>
</dbReference>
<evidence type="ECO:0000256" key="5">
    <source>
        <dbReference type="ARBA" id="ARBA00022777"/>
    </source>
</evidence>
<name>A0ABU2Z2N7_9ACTN</name>
<keyword evidence="2" id="KW-0723">Serine/threonine-protein kinase</keyword>